<feature type="domain" description="TonB-dependent receptor plug" evidence="12">
    <location>
        <begin position="61"/>
        <end position="151"/>
    </location>
</feature>
<evidence type="ECO:0000256" key="6">
    <source>
        <dbReference type="ARBA" id="ARBA00023136"/>
    </source>
</evidence>
<dbReference type="InterPro" id="IPR036942">
    <property type="entry name" value="Beta-barrel_TonB_sf"/>
</dbReference>
<feature type="compositionally biased region" description="Polar residues" evidence="10">
    <location>
        <begin position="226"/>
        <end position="240"/>
    </location>
</feature>
<protein>
    <submittedName>
        <fullName evidence="14">TonB-dependent receptor domain-containing protein</fullName>
    </submittedName>
</protein>
<evidence type="ECO:0000256" key="7">
    <source>
        <dbReference type="ARBA" id="ARBA00023170"/>
    </source>
</evidence>
<evidence type="ECO:0000256" key="8">
    <source>
        <dbReference type="ARBA" id="ARBA00023237"/>
    </source>
</evidence>
<comment type="similarity">
    <text evidence="2 9">Belongs to the TonB-dependent receptor family.</text>
</comment>
<keyword evidence="7 14" id="KW-0675">Receptor</keyword>
<feature type="compositionally biased region" description="Low complexity" evidence="10">
    <location>
        <begin position="22"/>
        <end position="39"/>
    </location>
</feature>
<keyword evidence="4 9" id="KW-1134">Transmembrane beta strand</keyword>
<dbReference type="Pfam" id="PF07715">
    <property type="entry name" value="Plug"/>
    <property type="match status" value="1"/>
</dbReference>
<dbReference type="Pfam" id="PF14905">
    <property type="entry name" value="OMP_b-brl_3"/>
    <property type="match status" value="1"/>
</dbReference>
<feature type="region of interest" description="Disordered" evidence="10">
    <location>
        <begin position="22"/>
        <end position="48"/>
    </location>
</feature>
<keyword evidence="15" id="KW-1185">Reference proteome</keyword>
<evidence type="ECO:0000256" key="9">
    <source>
        <dbReference type="PROSITE-ProRule" id="PRU01360"/>
    </source>
</evidence>
<organism evidence="14 15">
    <name type="scientific">Massilia suwonensis</name>
    <dbReference type="NCBI Taxonomy" id="648895"/>
    <lineage>
        <taxon>Bacteria</taxon>
        <taxon>Pseudomonadati</taxon>
        <taxon>Pseudomonadota</taxon>
        <taxon>Betaproteobacteria</taxon>
        <taxon>Burkholderiales</taxon>
        <taxon>Oxalobacteraceae</taxon>
        <taxon>Telluria group</taxon>
        <taxon>Massilia</taxon>
    </lineage>
</organism>
<dbReference type="InterPro" id="IPR012910">
    <property type="entry name" value="Plug_dom"/>
</dbReference>
<feature type="compositionally biased region" description="Gly residues" evidence="10">
    <location>
        <begin position="729"/>
        <end position="752"/>
    </location>
</feature>
<evidence type="ECO:0000313" key="14">
    <source>
        <dbReference type="EMBL" id="MFC5477996.1"/>
    </source>
</evidence>
<sequence>MKTAIALGALLACVSAAAQETSPTPPAAAAAPVTGQNQASADSPATVTVTTKRNANRIDRQVYDVKADPASSNDTVADTLNKVPSVAVDADGGITLRGKSNVQVYIDGKPSAMMQGDNRAAAINALPAADLESVEVINNPGAQFGNEGGGGPILNLVMRRERTPGGFASVNANAGTEGRFNVNSFGSYTTGRMSVQGGVFGRRDKRESSGETVRERIDPVSGGVARSTSASNSDTENNTVGMTGNFSYNLGEKDVIAASVMASGTDSDTVSSERYQGTNAAGIAESDYLRQATRDGRNRNYSLSTRFDHKGDTQGENFKMDLRVSGATNEGDLRNATGYTVRPVTAQGALTRQNNETENRIVDFTGDYELPVENGMFRTGYKLARTSSVFDNAYLDIDEATLAERLNTGRTNRFELDETTAALYASYQWRINSDWSVQGGLRAEYTDVDMFQATTNIRAGNSYLDAIPSAFVTYGLSDDTTLRLNYAHRIRRPGAGDLNPFVVYRDEFNVSSGNPDLRPSDSDSLELGVETKLGKVDTTVRLYARRDTDLINERRVFLANNVLLTTKENAGSSNSGGLEFTFGGKVTDKLSINASGNLAYSEQDVLGSASEDKRTATSLSGRARIGYQYDRNNTFQLMLNAQGKTLFGEGYRQPTRTADFTYRHNLTPALSLVLNVNDLFDSSKIETVTETDLLREYSIRRNNGRTFTVGLSYRFGSFGNNGQRPMRPGGPGMGPGMGPGPGGFGGGGGPGR</sequence>
<evidence type="ECO:0000259" key="12">
    <source>
        <dbReference type="Pfam" id="PF07715"/>
    </source>
</evidence>
<dbReference type="InterPro" id="IPR041700">
    <property type="entry name" value="OMP_b-brl_3"/>
</dbReference>
<evidence type="ECO:0000259" key="13">
    <source>
        <dbReference type="Pfam" id="PF14905"/>
    </source>
</evidence>
<comment type="subcellular location">
    <subcellularLocation>
        <location evidence="1 9">Cell outer membrane</location>
        <topology evidence="1 9">Multi-pass membrane protein</topology>
    </subcellularLocation>
</comment>
<dbReference type="PANTHER" id="PTHR40980:SF4">
    <property type="entry name" value="TONB-DEPENDENT RECEPTOR-LIKE BETA-BARREL DOMAIN-CONTAINING PROTEIN"/>
    <property type="match status" value="1"/>
</dbReference>
<comment type="caution">
    <text evidence="14">The sequence shown here is derived from an EMBL/GenBank/DDBJ whole genome shotgun (WGS) entry which is preliminary data.</text>
</comment>
<dbReference type="EMBL" id="JBHSMR010000012">
    <property type="protein sequence ID" value="MFC5477996.1"/>
    <property type="molecule type" value="Genomic_DNA"/>
</dbReference>
<accession>A0ABW0MMB5</accession>
<evidence type="ECO:0000256" key="11">
    <source>
        <dbReference type="SAM" id="SignalP"/>
    </source>
</evidence>
<evidence type="ECO:0000256" key="3">
    <source>
        <dbReference type="ARBA" id="ARBA00022448"/>
    </source>
</evidence>
<feature type="region of interest" description="Disordered" evidence="10">
    <location>
        <begin position="202"/>
        <end position="240"/>
    </location>
</feature>
<feature type="domain" description="Outer membrane protein beta-barrel" evidence="13">
    <location>
        <begin position="309"/>
        <end position="713"/>
    </location>
</feature>
<feature type="chain" id="PRO_5046871713" evidence="11">
    <location>
        <begin position="19"/>
        <end position="752"/>
    </location>
</feature>
<evidence type="ECO:0000313" key="15">
    <source>
        <dbReference type="Proteomes" id="UP001596101"/>
    </source>
</evidence>
<dbReference type="SUPFAM" id="SSF56935">
    <property type="entry name" value="Porins"/>
    <property type="match status" value="1"/>
</dbReference>
<dbReference type="InterPro" id="IPR037066">
    <property type="entry name" value="Plug_dom_sf"/>
</dbReference>
<evidence type="ECO:0000256" key="2">
    <source>
        <dbReference type="ARBA" id="ARBA00009810"/>
    </source>
</evidence>
<dbReference type="RefSeq" id="WP_379752906.1">
    <property type="nucleotide sequence ID" value="NZ_JBHSMR010000012.1"/>
</dbReference>
<feature type="region of interest" description="Disordered" evidence="10">
    <location>
        <begin position="719"/>
        <end position="752"/>
    </location>
</feature>
<dbReference type="InterPro" id="IPR039426">
    <property type="entry name" value="TonB-dep_rcpt-like"/>
</dbReference>
<keyword evidence="11" id="KW-0732">Signal</keyword>
<feature type="signal peptide" evidence="11">
    <location>
        <begin position="1"/>
        <end position="18"/>
    </location>
</feature>
<evidence type="ECO:0000256" key="4">
    <source>
        <dbReference type="ARBA" id="ARBA00022452"/>
    </source>
</evidence>
<gene>
    <name evidence="14" type="ORF">ACFPQ5_07345</name>
</gene>
<feature type="compositionally biased region" description="Basic and acidic residues" evidence="10">
    <location>
        <begin position="202"/>
        <end position="218"/>
    </location>
</feature>
<dbReference type="Proteomes" id="UP001596101">
    <property type="component" value="Unassembled WGS sequence"/>
</dbReference>
<dbReference type="PROSITE" id="PS52016">
    <property type="entry name" value="TONB_DEPENDENT_REC_3"/>
    <property type="match status" value="1"/>
</dbReference>
<evidence type="ECO:0000256" key="10">
    <source>
        <dbReference type="SAM" id="MobiDB-lite"/>
    </source>
</evidence>
<proteinExistence type="inferred from homology"/>
<name>A0ABW0MMB5_9BURK</name>
<keyword evidence="8 9" id="KW-0998">Cell outer membrane</keyword>
<evidence type="ECO:0000256" key="1">
    <source>
        <dbReference type="ARBA" id="ARBA00004571"/>
    </source>
</evidence>
<feature type="region of interest" description="Disordered" evidence="10">
    <location>
        <begin position="293"/>
        <end position="314"/>
    </location>
</feature>
<reference evidence="15" key="1">
    <citation type="journal article" date="2019" name="Int. J. Syst. Evol. Microbiol.">
        <title>The Global Catalogue of Microorganisms (GCM) 10K type strain sequencing project: providing services to taxonomists for standard genome sequencing and annotation.</title>
        <authorList>
            <consortium name="The Broad Institute Genomics Platform"/>
            <consortium name="The Broad Institute Genome Sequencing Center for Infectious Disease"/>
            <person name="Wu L."/>
            <person name="Ma J."/>
        </authorList>
    </citation>
    <scope>NUCLEOTIDE SEQUENCE [LARGE SCALE GENOMIC DNA]</scope>
    <source>
        <strain evidence="15">CCUG 43111</strain>
    </source>
</reference>
<keyword evidence="5 9" id="KW-0812">Transmembrane</keyword>
<keyword evidence="3 9" id="KW-0813">Transport</keyword>
<evidence type="ECO:0000256" key="5">
    <source>
        <dbReference type="ARBA" id="ARBA00022692"/>
    </source>
</evidence>
<keyword evidence="6 9" id="KW-0472">Membrane</keyword>
<dbReference type="Gene3D" id="2.170.130.10">
    <property type="entry name" value="TonB-dependent receptor, plug domain"/>
    <property type="match status" value="1"/>
</dbReference>
<dbReference type="Gene3D" id="2.40.170.20">
    <property type="entry name" value="TonB-dependent receptor, beta-barrel domain"/>
    <property type="match status" value="1"/>
</dbReference>
<dbReference type="PANTHER" id="PTHR40980">
    <property type="entry name" value="PLUG DOMAIN-CONTAINING PROTEIN"/>
    <property type="match status" value="1"/>
</dbReference>